<accession>A0A158GCT1</accession>
<gene>
    <name evidence="1" type="ORF">AWB64_02575</name>
</gene>
<sequence length="384" mass="42533">MSLSEPVKIGLLCSTTGATAPLEMSQWRGSILAVEEINQRGGVAGRELSVVHYDPGSDSTRFRALAEKLILDDGVNVIFGGYTSSSRKAMLPVVEKHNRLLVYSQQYEGFEFSENIIYSGASPNQNGLQLADFMTSTYGARCYMVGSRYVYPYECNRTMQELLLQHPDGAILGERYLDLNAPFEQFADVVADIQKKRPDFIFCTVIGRTVPYLYQAFAHAGLDPARMPIGSLNTSETEISMMERGVATGHITAAPYFQSIGTPENRTALAGHVERFGRQHPTDMNWEAAYYQMHMYANAFNKAGSDDIGTIMPHLLGAEFAAPQGRVHIDRVNHHMALYPRIGRAGSDGQFSILRESANAVPPDPYMASQSLGDWVTKLSTREH</sequence>
<dbReference type="Pfam" id="PF13433">
    <property type="entry name" value="Peripla_BP_5"/>
    <property type="match status" value="1"/>
</dbReference>
<dbReference type="PRINTS" id="PR00337">
    <property type="entry name" value="LEUILEVALBP"/>
</dbReference>
<dbReference type="PANTHER" id="PTHR47628">
    <property type="match status" value="1"/>
</dbReference>
<dbReference type="InterPro" id="IPR000709">
    <property type="entry name" value="Leu_Ile_Val-bd"/>
</dbReference>
<proteinExistence type="predicted"/>
<dbReference type="InterPro" id="IPR028082">
    <property type="entry name" value="Peripla_BP_I"/>
</dbReference>
<evidence type="ECO:0000313" key="2">
    <source>
        <dbReference type="Proteomes" id="UP000054893"/>
    </source>
</evidence>
<dbReference type="SUPFAM" id="SSF53822">
    <property type="entry name" value="Periplasmic binding protein-like I"/>
    <property type="match status" value="1"/>
</dbReference>
<evidence type="ECO:0000313" key="1">
    <source>
        <dbReference type="EMBL" id="SAL29822.1"/>
    </source>
</evidence>
<dbReference type="Proteomes" id="UP000054893">
    <property type="component" value="Unassembled WGS sequence"/>
</dbReference>
<dbReference type="AlphaFoldDB" id="A0A158GCT1"/>
<organism evidence="1 2">
    <name type="scientific">Caballeronia sordidicola</name>
    <name type="common">Burkholderia sordidicola</name>
    <dbReference type="NCBI Taxonomy" id="196367"/>
    <lineage>
        <taxon>Bacteria</taxon>
        <taxon>Pseudomonadati</taxon>
        <taxon>Pseudomonadota</taxon>
        <taxon>Betaproteobacteria</taxon>
        <taxon>Burkholderiales</taxon>
        <taxon>Burkholderiaceae</taxon>
        <taxon>Caballeronia</taxon>
    </lineage>
</organism>
<dbReference type="EMBL" id="FCOC02000006">
    <property type="protein sequence ID" value="SAL29822.1"/>
    <property type="molecule type" value="Genomic_DNA"/>
</dbReference>
<dbReference type="CDD" id="cd06357">
    <property type="entry name" value="PBP1_AmiC"/>
    <property type="match status" value="1"/>
</dbReference>
<dbReference type="RefSeq" id="WP_060819377.1">
    <property type="nucleotide sequence ID" value="NZ_FCOC02000006.1"/>
</dbReference>
<dbReference type="OrthoDB" id="5288800at2"/>
<protein>
    <submittedName>
        <fullName evidence="1">Amino acid ABC substrate-binding protein</fullName>
    </submittedName>
</protein>
<name>A0A158GCT1_CABSO</name>
<dbReference type="GO" id="GO:0033218">
    <property type="term" value="F:amide binding"/>
    <property type="evidence" value="ECO:0007669"/>
    <property type="project" value="InterPro"/>
</dbReference>
<dbReference type="Gene3D" id="3.40.50.2300">
    <property type="match status" value="2"/>
</dbReference>
<dbReference type="InterPro" id="IPR039570">
    <property type="entry name" value="AmiC_PBP1"/>
</dbReference>
<dbReference type="GO" id="GO:0006865">
    <property type="term" value="P:amino acid transport"/>
    <property type="evidence" value="ECO:0007669"/>
    <property type="project" value="InterPro"/>
</dbReference>
<reference evidence="1 2" key="1">
    <citation type="submission" date="2016-01" db="EMBL/GenBank/DDBJ databases">
        <authorList>
            <person name="Oliw E.H."/>
        </authorList>
    </citation>
    <scope>NUCLEOTIDE SEQUENCE [LARGE SCALE GENOMIC DNA]</scope>
    <source>
        <strain evidence="1">LMG 22029</strain>
    </source>
</reference>
<dbReference type="PANTHER" id="PTHR47628:SF1">
    <property type="entry name" value="ALIPHATIC AMIDASE EXPRESSION-REGULATING PROTEIN"/>
    <property type="match status" value="1"/>
</dbReference>